<feature type="non-terminal residue" evidence="1">
    <location>
        <position position="89"/>
    </location>
</feature>
<dbReference type="OrthoDB" id="3245961at2759"/>
<dbReference type="EMBL" id="KL197738">
    <property type="protein sequence ID" value="KDQ52743.1"/>
    <property type="molecule type" value="Genomic_DNA"/>
</dbReference>
<dbReference type="AlphaFoldDB" id="A0A067PCU7"/>
<dbReference type="HOGENOM" id="CLU_135406_1_0_1"/>
<gene>
    <name evidence="1" type="ORF">JAAARDRAFT_102210</name>
</gene>
<reference evidence="2" key="1">
    <citation type="journal article" date="2014" name="Proc. Natl. Acad. Sci. U.S.A.">
        <title>Extensive sampling of basidiomycete genomes demonstrates inadequacy of the white-rot/brown-rot paradigm for wood decay fungi.</title>
        <authorList>
            <person name="Riley R."/>
            <person name="Salamov A.A."/>
            <person name="Brown D.W."/>
            <person name="Nagy L.G."/>
            <person name="Floudas D."/>
            <person name="Held B.W."/>
            <person name="Levasseur A."/>
            <person name="Lombard V."/>
            <person name="Morin E."/>
            <person name="Otillar R."/>
            <person name="Lindquist E.A."/>
            <person name="Sun H."/>
            <person name="LaButti K.M."/>
            <person name="Schmutz J."/>
            <person name="Jabbour D."/>
            <person name="Luo H."/>
            <person name="Baker S.E."/>
            <person name="Pisabarro A.G."/>
            <person name="Walton J.D."/>
            <person name="Blanchette R.A."/>
            <person name="Henrissat B."/>
            <person name="Martin F."/>
            <person name="Cullen D."/>
            <person name="Hibbett D.S."/>
            <person name="Grigoriev I.V."/>
        </authorList>
    </citation>
    <scope>NUCLEOTIDE SEQUENCE [LARGE SCALE GENOMIC DNA]</scope>
    <source>
        <strain evidence="2">MUCL 33604</strain>
    </source>
</reference>
<feature type="non-terminal residue" evidence="1">
    <location>
        <position position="1"/>
    </location>
</feature>
<dbReference type="Proteomes" id="UP000027265">
    <property type="component" value="Unassembled WGS sequence"/>
</dbReference>
<name>A0A067PCU7_9AGAM</name>
<keyword evidence="2" id="KW-1185">Reference proteome</keyword>
<dbReference type="STRING" id="933084.A0A067PCU7"/>
<evidence type="ECO:0000313" key="2">
    <source>
        <dbReference type="Proteomes" id="UP000027265"/>
    </source>
</evidence>
<dbReference type="InParanoid" id="A0A067PCU7"/>
<organism evidence="1 2">
    <name type="scientific">Jaapia argillacea MUCL 33604</name>
    <dbReference type="NCBI Taxonomy" id="933084"/>
    <lineage>
        <taxon>Eukaryota</taxon>
        <taxon>Fungi</taxon>
        <taxon>Dikarya</taxon>
        <taxon>Basidiomycota</taxon>
        <taxon>Agaricomycotina</taxon>
        <taxon>Agaricomycetes</taxon>
        <taxon>Agaricomycetidae</taxon>
        <taxon>Jaapiales</taxon>
        <taxon>Jaapiaceae</taxon>
        <taxon>Jaapia</taxon>
    </lineage>
</organism>
<evidence type="ECO:0000313" key="1">
    <source>
        <dbReference type="EMBL" id="KDQ52743.1"/>
    </source>
</evidence>
<proteinExistence type="predicted"/>
<sequence>PPRLHVTASPDTISEFIQGYSDPAFRTKWTDQTTDPMSWYPGQQYHWDEKGLLFFHNADFIPHLCVPQLMQNMLLWQAHESAYETAHAG</sequence>
<protein>
    <submittedName>
        <fullName evidence="1">Uncharacterized protein</fullName>
    </submittedName>
</protein>
<accession>A0A067PCU7</accession>